<evidence type="ECO:0000256" key="3">
    <source>
        <dbReference type="ARBA" id="ARBA00022448"/>
    </source>
</evidence>
<dbReference type="GO" id="GO:0055085">
    <property type="term" value="P:transmembrane transport"/>
    <property type="evidence" value="ECO:0007669"/>
    <property type="project" value="InterPro"/>
</dbReference>
<keyword evidence="8 9" id="KW-0472">Membrane</keyword>
<keyword evidence="6 9" id="KW-0812">Transmembrane</keyword>
<evidence type="ECO:0000256" key="7">
    <source>
        <dbReference type="ARBA" id="ARBA00022989"/>
    </source>
</evidence>
<dbReference type="PATRIC" id="fig|1195236.3.peg.2370"/>
<dbReference type="Proteomes" id="UP000014155">
    <property type="component" value="Unassembled WGS sequence"/>
</dbReference>
<feature type="transmembrane region" description="Helical" evidence="9">
    <location>
        <begin position="185"/>
        <end position="210"/>
    </location>
</feature>
<reference evidence="11 12" key="1">
    <citation type="journal article" date="2013" name="Genome Announc.">
        <title>Draft Genome Sequence of the Cellulolytic, Mesophilic, Anaerobic Bacterium Clostridium termitidis Strain CT1112 (DSM 5398).</title>
        <authorList>
            <person name="Lal S."/>
            <person name="Ramachandran U."/>
            <person name="Zhang X."/>
            <person name="Munir R."/>
            <person name="Sparling R."/>
            <person name="Levin D.B."/>
        </authorList>
    </citation>
    <scope>NUCLEOTIDE SEQUENCE [LARGE SCALE GENOMIC DNA]</scope>
    <source>
        <strain evidence="11 12">CT1112</strain>
    </source>
</reference>
<feature type="domain" description="ABC transmembrane type-1" evidence="10">
    <location>
        <begin position="73"/>
        <end position="266"/>
    </location>
</feature>
<proteinExistence type="inferred from homology"/>
<feature type="transmembrane region" description="Helical" evidence="9">
    <location>
        <begin position="12"/>
        <end position="35"/>
    </location>
</feature>
<dbReference type="SUPFAM" id="SSF161098">
    <property type="entry name" value="MetI-like"/>
    <property type="match status" value="1"/>
</dbReference>
<evidence type="ECO:0000256" key="5">
    <source>
        <dbReference type="ARBA" id="ARBA00022597"/>
    </source>
</evidence>
<dbReference type="Pfam" id="PF00528">
    <property type="entry name" value="BPD_transp_1"/>
    <property type="match status" value="1"/>
</dbReference>
<dbReference type="PANTHER" id="PTHR32243">
    <property type="entry name" value="MALTOSE TRANSPORT SYSTEM PERMEASE-RELATED"/>
    <property type="match status" value="1"/>
</dbReference>
<evidence type="ECO:0000256" key="6">
    <source>
        <dbReference type="ARBA" id="ARBA00022692"/>
    </source>
</evidence>
<evidence type="ECO:0000313" key="12">
    <source>
        <dbReference type="Proteomes" id="UP000014155"/>
    </source>
</evidence>
<evidence type="ECO:0000259" key="10">
    <source>
        <dbReference type="PROSITE" id="PS50928"/>
    </source>
</evidence>
<evidence type="ECO:0000313" key="11">
    <source>
        <dbReference type="EMBL" id="EMS72139.1"/>
    </source>
</evidence>
<keyword evidence="3 9" id="KW-0813">Transport</keyword>
<comment type="caution">
    <text evidence="11">The sequence shown here is derived from an EMBL/GenBank/DDBJ whole genome shotgun (WGS) entry which is preliminary data.</text>
</comment>
<name>S0FSH6_RUMCE</name>
<gene>
    <name evidence="11" type="ORF">CTER_2065</name>
</gene>
<organism evidence="11 12">
    <name type="scientific">Ruminiclostridium cellobioparum subsp. termitidis CT1112</name>
    <dbReference type="NCBI Taxonomy" id="1195236"/>
    <lineage>
        <taxon>Bacteria</taxon>
        <taxon>Bacillati</taxon>
        <taxon>Bacillota</taxon>
        <taxon>Clostridia</taxon>
        <taxon>Eubacteriales</taxon>
        <taxon>Oscillospiraceae</taxon>
        <taxon>Ruminiclostridium</taxon>
    </lineage>
</organism>
<dbReference type="InterPro" id="IPR050901">
    <property type="entry name" value="BP-dep_ABC_trans_perm"/>
</dbReference>
<dbReference type="Gene3D" id="1.10.3720.10">
    <property type="entry name" value="MetI-like"/>
    <property type="match status" value="1"/>
</dbReference>
<evidence type="ECO:0000256" key="2">
    <source>
        <dbReference type="ARBA" id="ARBA00009047"/>
    </source>
</evidence>
<dbReference type="CDD" id="cd06261">
    <property type="entry name" value="TM_PBP2"/>
    <property type="match status" value="1"/>
</dbReference>
<feature type="transmembrane region" description="Helical" evidence="9">
    <location>
        <begin position="142"/>
        <end position="164"/>
    </location>
</feature>
<comment type="similarity">
    <text evidence="2">Belongs to the binding-protein-dependent transport system permease family. MalFG subfamily.</text>
</comment>
<dbReference type="InterPro" id="IPR035906">
    <property type="entry name" value="MetI-like_sf"/>
</dbReference>
<dbReference type="EMBL" id="AORV01000031">
    <property type="protein sequence ID" value="EMS72139.1"/>
    <property type="molecule type" value="Genomic_DNA"/>
</dbReference>
<dbReference type="PANTHER" id="PTHR32243:SF50">
    <property type="entry name" value="MALTOSE_MALTODEXTRIN TRANSPORT SYSTEM PERMEASE PROTEIN MALG"/>
    <property type="match status" value="1"/>
</dbReference>
<dbReference type="PROSITE" id="PS50928">
    <property type="entry name" value="ABC_TM1"/>
    <property type="match status" value="1"/>
</dbReference>
<dbReference type="InterPro" id="IPR000515">
    <property type="entry name" value="MetI-like"/>
</dbReference>
<dbReference type="RefSeq" id="WP_004625654.1">
    <property type="nucleotide sequence ID" value="NZ_AORV01000031.1"/>
</dbReference>
<evidence type="ECO:0000256" key="4">
    <source>
        <dbReference type="ARBA" id="ARBA00022475"/>
    </source>
</evidence>
<feature type="transmembrane region" description="Helical" evidence="9">
    <location>
        <begin position="111"/>
        <end position="130"/>
    </location>
</feature>
<dbReference type="AlphaFoldDB" id="S0FSH6"/>
<evidence type="ECO:0000256" key="9">
    <source>
        <dbReference type="RuleBase" id="RU363032"/>
    </source>
</evidence>
<evidence type="ECO:0000256" key="1">
    <source>
        <dbReference type="ARBA" id="ARBA00004651"/>
    </source>
</evidence>
<keyword evidence="5 11" id="KW-0762">Sugar transport</keyword>
<protein>
    <submittedName>
        <fullName evidence="11">ABC-type sugar transport system, permease component</fullName>
    </submittedName>
</protein>
<keyword evidence="12" id="KW-1185">Reference proteome</keyword>
<keyword evidence="4" id="KW-1003">Cell membrane</keyword>
<feature type="transmembrane region" description="Helical" evidence="9">
    <location>
        <begin position="77"/>
        <end position="99"/>
    </location>
</feature>
<dbReference type="STRING" id="1195236.CTER_2065"/>
<dbReference type="GO" id="GO:0005886">
    <property type="term" value="C:plasma membrane"/>
    <property type="evidence" value="ECO:0007669"/>
    <property type="project" value="UniProtKB-SubCell"/>
</dbReference>
<comment type="subcellular location">
    <subcellularLocation>
        <location evidence="1 9">Cell membrane</location>
        <topology evidence="1 9">Multi-pass membrane protein</topology>
    </subcellularLocation>
</comment>
<dbReference type="eggNOG" id="COG0395">
    <property type="taxonomic scope" value="Bacteria"/>
</dbReference>
<evidence type="ECO:0000256" key="8">
    <source>
        <dbReference type="ARBA" id="ARBA00023136"/>
    </source>
</evidence>
<accession>S0FSH6</accession>
<feature type="transmembrane region" description="Helical" evidence="9">
    <location>
        <begin position="245"/>
        <end position="265"/>
    </location>
</feature>
<keyword evidence="7 9" id="KW-1133">Transmembrane helix</keyword>
<sequence length="281" mass="31382">MKSNRIFDKIIGILFRVVLLVNTIMVVYPLLWTILTSFKTNTEILGNPWVLPKSVNIGNYVSAFTKANIGSYSINSVLVTAGSIILLVTMAVSSAYALARYEFPFRKFIKNIYMGGIFIQITFIIIPLFLLMTRLHMNDNRFWLSLVYAVSQLPFSIYLLISFMKGIPKDYENSAMIDGCGYAGAFIRIIVPLAKPGIITVTIFSFFAFWNEFPLALTLISTDTKKTLPIGLANLMEVQRYATDWGALFAGLVIVLVPTIIVFVLTQDKLTKGMQLGGLKG</sequence>